<dbReference type="CDD" id="cd00090">
    <property type="entry name" value="HTH_ARSR"/>
    <property type="match status" value="1"/>
</dbReference>
<comment type="caution">
    <text evidence="2">The sequence shown here is derived from an EMBL/GenBank/DDBJ whole genome shotgun (WGS) entry which is preliminary data.</text>
</comment>
<dbReference type="AlphaFoldDB" id="A0A099CW78"/>
<name>A0A099CW78_9GAMM</name>
<dbReference type="SUPFAM" id="SSF46785">
    <property type="entry name" value="Winged helix' DNA-binding domain"/>
    <property type="match status" value="1"/>
</dbReference>
<dbReference type="PANTHER" id="PTHR38600:SF2">
    <property type="entry name" value="SLL0088 PROTEIN"/>
    <property type="match status" value="1"/>
</dbReference>
<proteinExistence type="predicted"/>
<reference evidence="2 3" key="1">
    <citation type="submission" date="2014-09" db="EMBL/GenBank/DDBJ databases">
        <title>Xanthomonadaceae 3.5X direct submission.</title>
        <authorList>
            <person name="Fang T."/>
            <person name="Wang H."/>
        </authorList>
    </citation>
    <scope>NUCLEOTIDE SEQUENCE [LARGE SCALE GENOMIC DNA]</scope>
    <source>
        <strain evidence="2 3">3.5X</strain>
    </source>
</reference>
<dbReference type="Gene3D" id="1.10.10.10">
    <property type="entry name" value="Winged helix-like DNA-binding domain superfamily/Winged helix DNA-binding domain"/>
    <property type="match status" value="1"/>
</dbReference>
<dbReference type="InterPro" id="IPR036390">
    <property type="entry name" value="WH_DNA-bd_sf"/>
</dbReference>
<dbReference type="Proteomes" id="UP000029708">
    <property type="component" value="Unassembled WGS sequence"/>
</dbReference>
<gene>
    <name evidence="2" type="ORF">LF63_0105685</name>
</gene>
<accession>A0A099CW78</accession>
<keyword evidence="3" id="KW-1185">Reference proteome</keyword>
<dbReference type="InterPro" id="IPR001845">
    <property type="entry name" value="HTH_ArsR_DNA-bd_dom"/>
</dbReference>
<dbReference type="PRINTS" id="PR00778">
    <property type="entry name" value="HTHARSR"/>
</dbReference>
<protein>
    <submittedName>
        <fullName evidence="2">ArsR family transcriptional regulator</fullName>
    </submittedName>
</protein>
<organism evidence="2 3">
    <name type="scientific">Oleiagrimonas soli</name>
    <dbReference type="NCBI Taxonomy" id="1543381"/>
    <lineage>
        <taxon>Bacteria</taxon>
        <taxon>Pseudomonadati</taxon>
        <taxon>Pseudomonadota</taxon>
        <taxon>Gammaproteobacteria</taxon>
        <taxon>Lysobacterales</taxon>
        <taxon>Rhodanobacteraceae</taxon>
        <taxon>Oleiagrimonas</taxon>
    </lineage>
</organism>
<evidence type="ECO:0000313" key="3">
    <source>
        <dbReference type="Proteomes" id="UP000029708"/>
    </source>
</evidence>
<feature type="domain" description="HTH arsR-type" evidence="1">
    <location>
        <begin position="1"/>
        <end position="94"/>
    </location>
</feature>
<dbReference type="InterPro" id="IPR036388">
    <property type="entry name" value="WH-like_DNA-bd_sf"/>
</dbReference>
<dbReference type="GO" id="GO:0003700">
    <property type="term" value="F:DNA-binding transcription factor activity"/>
    <property type="evidence" value="ECO:0007669"/>
    <property type="project" value="InterPro"/>
</dbReference>
<dbReference type="InterPro" id="IPR011991">
    <property type="entry name" value="ArsR-like_HTH"/>
</dbReference>
<evidence type="ECO:0000259" key="1">
    <source>
        <dbReference type="PROSITE" id="PS50987"/>
    </source>
</evidence>
<evidence type="ECO:0000313" key="2">
    <source>
        <dbReference type="EMBL" id="KGI77892.1"/>
    </source>
</evidence>
<sequence length="120" mass="13850">MVHHQARLDTTFAALADVTRRGVLEQLRHADASISDLAQRFEMTLTGMKKHVTVLERAGLVITEKVGRVRTCRLGTHQLEEEAAWIARHQELWSARFDALDEMVEHLKHKEKTDVRNKRT</sequence>
<dbReference type="PANTHER" id="PTHR38600">
    <property type="entry name" value="TRANSCRIPTIONAL REGULATORY PROTEIN"/>
    <property type="match status" value="1"/>
</dbReference>
<dbReference type="EMBL" id="JROI01000010">
    <property type="protein sequence ID" value="KGI77892.1"/>
    <property type="molecule type" value="Genomic_DNA"/>
</dbReference>
<dbReference type="NCBIfam" id="NF033788">
    <property type="entry name" value="HTH_metalloreg"/>
    <property type="match status" value="1"/>
</dbReference>
<dbReference type="OrthoDB" id="46768at2"/>
<dbReference type="STRING" id="1543381.LF63_0105685"/>
<dbReference type="Pfam" id="PF12840">
    <property type="entry name" value="HTH_20"/>
    <property type="match status" value="1"/>
</dbReference>
<dbReference type="HOGENOM" id="CLU_097806_0_2_6"/>
<dbReference type="PROSITE" id="PS50987">
    <property type="entry name" value="HTH_ARSR_2"/>
    <property type="match status" value="1"/>
</dbReference>
<dbReference type="SMART" id="SM00418">
    <property type="entry name" value="HTH_ARSR"/>
    <property type="match status" value="1"/>
</dbReference>